<proteinExistence type="predicted"/>
<comment type="caution">
    <text evidence="1">The sequence shown here is derived from an EMBL/GenBank/DDBJ whole genome shotgun (WGS) entry which is preliminary data.</text>
</comment>
<name>A0A4Y2ILU8_ARAVE</name>
<dbReference type="Proteomes" id="UP000499080">
    <property type="component" value="Unassembled WGS sequence"/>
</dbReference>
<evidence type="ECO:0000313" key="2">
    <source>
        <dbReference type="Proteomes" id="UP000499080"/>
    </source>
</evidence>
<evidence type="ECO:0000313" key="1">
    <source>
        <dbReference type="EMBL" id="GBM77946.1"/>
    </source>
</evidence>
<keyword evidence="2" id="KW-1185">Reference proteome</keyword>
<organism evidence="1 2">
    <name type="scientific">Araneus ventricosus</name>
    <name type="common">Orbweaver spider</name>
    <name type="synonym">Epeira ventricosa</name>
    <dbReference type="NCBI Taxonomy" id="182803"/>
    <lineage>
        <taxon>Eukaryota</taxon>
        <taxon>Metazoa</taxon>
        <taxon>Ecdysozoa</taxon>
        <taxon>Arthropoda</taxon>
        <taxon>Chelicerata</taxon>
        <taxon>Arachnida</taxon>
        <taxon>Araneae</taxon>
        <taxon>Araneomorphae</taxon>
        <taxon>Entelegynae</taxon>
        <taxon>Araneoidea</taxon>
        <taxon>Araneidae</taxon>
        <taxon>Araneus</taxon>
    </lineage>
</organism>
<protein>
    <submittedName>
        <fullName evidence="1">Uncharacterized protein</fullName>
    </submittedName>
</protein>
<sequence>MLFWATKFISTTNLRHSLPASFNTLQTCLNAMNNVSFFFDKVVERDRHNCDFKYLHSEKTAGIKSYDRDDHGKFQDQLMMLCCQRSGAKRALLDLQCVWLLLVA</sequence>
<reference evidence="1 2" key="1">
    <citation type="journal article" date="2019" name="Sci. Rep.">
        <title>Orb-weaving spider Araneus ventricosus genome elucidates the spidroin gene catalogue.</title>
        <authorList>
            <person name="Kono N."/>
            <person name="Nakamura H."/>
            <person name="Ohtoshi R."/>
            <person name="Moran D.A.P."/>
            <person name="Shinohara A."/>
            <person name="Yoshida Y."/>
            <person name="Fujiwara M."/>
            <person name="Mori M."/>
            <person name="Tomita M."/>
            <person name="Arakawa K."/>
        </authorList>
    </citation>
    <scope>NUCLEOTIDE SEQUENCE [LARGE SCALE GENOMIC DNA]</scope>
</reference>
<dbReference type="EMBL" id="BGPR01186272">
    <property type="protein sequence ID" value="GBM77946.1"/>
    <property type="molecule type" value="Genomic_DNA"/>
</dbReference>
<accession>A0A4Y2ILU8</accession>
<gene>
    <name evidence="1" type="ORF">AVEN_117549_1</name>
</gene>
<dbReference type="AlphaFoldDB" id="A0A4Y2ILU8"/>